<dbReference type="CDD" id="cd05233">
    <property type="entry name" value="SDR_c"/>
    <property type="match status" value="1"/>
</dbReference>
<dbReference type="OrthoDB" id="7157698at2"/>
<keyword evidence="6" id="KW-1185">Reference proteome</keyword>
<dbReference type="InterPro" id="IPR020904">
    <property type="entry name" value="Sc_DH/Rdtase_CS"/>
</dbReference>
<dbReference type="PRINTS" id="PR00081">
    <property type="entry name" value="GDHRDH"/>
</dbReference>
<organism evidence="5 6">
    <name type="scientific">Mesorhizobium waimense</name>
    <dbReference type="NCBI Taxonomy" id="1300307"/>
    <lineage>
        <taxon>Bacteria</taxon>
        <taxon>Pseudomonadati</taxon>
        <taxon>Pseudomonadota</taxon>
        <taxon>Alphaproteobacteria</taxon>
        <taxon>Hyphomicrobiales</taxon>
        <taxon>Phyllobacteriaceae</taxon>
        <taxon>Mesorhizobium</taxon>
    </lineage>
</organism>
<dbReference type="Gene3D" id="3.40.50.720">
    <property type="entry name" value="NAD(P)-binding Rossmann-like Domain"/>
    <property type="match status" value="1"/>
</dbReference>
<dbReference type="Pfam" id="PF13561">
    <property type="entry name" value="adh_short_C2"/>
    <property type="match status" value="1"/>
</dbReference>
<evidence type="ECO:0000313" key="6">
    <source>
        <dbReference type="Proteomes" id="UP000272706"/>
    </source>
</evidence>
<dbReference type="PANTHER" id="PTHR42760">
    <property type="entry name" value="SHORT-CHAIN DEHYDROGENASES/REDUCTASES FAMILY MEMBER"/>
    <property type="match status" value="1"/>
</dbReference>
<feature type="region of interest" description="Disordered" evidence="3">
    <location>
        <begin position="1"/>
        <end position="34"/>
    </location>
</feature>
<dbReference type="InterPro" id="IPR002347">
    <property type="entry name" value="SDR_fam"/>
</dbReference>
<dbReference type="InterPro" id="IPR036291">
    <property type="entry name" value="NAD(P)-bd_dom_sf"/>
</dbReference>
<evidence type="ECO:0000256" key="2">
    <source>
        <dbReference type="ARBA" id="ARBA00023002"/>
    </source>
</evidence>
<comment type="similarity">
    <text evidence="1">Belongs to the short-chain dehydrogenases/reductases (SDR) family.</text>
</comment>
<comment type="caution">
    <text evidence="5">The sequence shown here is derived from an EMBL/GenBank/DDBJ whole genome shotgun (WGS) entry which is preliminary data.</text>
</comment>
<dbReference type="GO" id="GO:0048038">
    <property type="term" value="F:quinone binding"/>
    <property type="evidence" value="ECO:0007669"/>
    <property type="project" value="TreeGrafter"/>
</dbReference>
<proteinExistence type="inferred from homology"/>
<dbReference type="PANTHER" id="PTHR42760:SF133">
    <property type="entry name" value="3-OXOACYL-[ACYL-CARRIER-PROTEIN] REDUCTASE"/>
    <property type="match status" value="1"/>
</dbReference>
<dbReference type="EMBL" id="QZWZ01000028">
    <property type="protein sequence ID" value="RJT32009.1"/>
    <property type="molecule type" value="Genomic_DNA"/>
</dbReference>
<dbReference type="PRINTS" id="PR00080">
    <property type="entry name" value="SDRFAMILY"/>
</dbReference>
<sequence length="308" mass="32442">MQTGTLVCRKSPSGSPSRKRVPSKLKSAGSSGSECEVNRIDGKIAVVTGGTQGLGAAIARLFAQAGAAGIVTCGRDREKGESVAKAITADTGVDVSFVVADLQNVDHCRAVLAHVEGKHERVDILVNAAGLTDRGNLLDTSPELFNRMFAINVRAPFFLMQEAAKLMISRGIKGSVVNIGSASERAGQPFLSSYSASKGALATLTRNTGYALMRNQIRVNQLDIGWMASDGEDKVQREYHHAEPDWLAKAAAAQPFGRLLSPEEVARAVLFLASDDSGMMTGAVVHFDQSVWGAYDGGPPAPAMALSA</sequence>
<dbReference type="FunFam" id="3.40.50.720:FF:000084">
    <property type="entry name" value="Short-chain dehydrogenase reductase"/>
    <property type="match status" value="1"/>
</dbReference>
<evidence type="ECO:0000259" key="4">
    <source>
        <dbReference type="SMART" id="SM00822"/>
    </source>
</evidence>
<evidence type="ECO:0000256" key="3">
    <source>
        <dbReference type="SAM" id="MobiDB-lite"/>
    </source>
</evidence>
<dbReference type="GO" id="GO:0016616">
    <property type="term" value="F:oxidoreductase activity, acting on the CH-OH group of donors, NAD or NADP as acceptor"/>
    <property type="evidence" value="ECO:0007669"/>
    <property type="project" value="TreeGrafter"/>
</dbReference>
<name>A0A3A5KAP8_9HYPH</name>
<protein>
    <submittedName>
        <fullName evidence="5">SDR family oxidoreductase</fullName>
    </submittedName>
</protein>
<dbReference type="Proteomes" id="UP000272706">
    <property type="component" value="Unassembled WGS sequence"/>
</dbReference>
<dbReference type="InterPro" id="IPR057326">
    <property type="entry name" value="KR_dom"/>
</dbReference>
<gene>
    <name evidence="5" type="ORF">D3227_27795</name>
</gene>
<keyword evidence="2" id="KW-0560">Oxidoreductase</keyword>
<dbReference type="NCBIfam" id="NF004847">
    <property type="entry name" value="PRK06198.1"/>
    <property type="match status" value="1"/>
</dbReference>
<dbReference type="AlphaFoldDB" id="A0A3A5KAP8"/>
<dbReference type="GO" id="GO:0006633">
    <property type="term" value="P:fatty acid biosynthetic process"/>
    <property type="evidence" value="ECO:0007669"/>
    <property type="project" value="TreeGrafter"/>
</dbReference>
<accession>A0A3A5KAP8</accession>
<evidence type="ECO:0000256" key="1">
    <source>
        <dbReference type="ARBA" id="ARBA00006484"/>
    </source>
</evidence>
<evidence type="ECO:0000313" key="5">
    <source>
        <dbReference type="EMBL" id="RJT32009.1"/>
    </source>
</evidence>
<dbReference type="SMART" id="SM00822">
    <property type="entry name" value="PKS_KR"/>
    <property type="match status" value="1"/>
</dbReference>
<dbReference type="PROSITE" id="PS00061">
    <property type="entry name" value="ADH_SHORT"/>
    <property type="match status" value="1"/>
</dbReference>
<reference evidence="5 6" key="1">
    <citation type="submission" date="2018-09" db="EMBL/GenBank/DDBJ databases">
        <title>Mesorhizobium carmichaelinearum sp. nov. isolated from Carmichaelinea spp. root nodules in New Zealand.</title>
        <authorList>
            <person name="De Meyer S.E."/>
        </authorList>
    </citation>
    <scope>NUCLEOTIDE SEQUENCE [LARGE SCALE GENOMIC DNA]</scope>
    <source>
        <strain evidence="5 6">ICMP19557</strain>
    </source>
</reference>
<dbReference type="SUPFAM" id="SSF51735">
    <property type="entry name" value="NAD(P)-binding Rossmann-fold domains"/>
    <property type="match status" value="1"/>
</dbReference>
<feature type="domain" description="Ketoreductase" evidence="4">
    <location>
        <begin position="43"/>
        <end position="220"/>
    </location>
</feature>